<feature type="region of interest" description="Disordered" evidence="1">
    <location>
        <begin position="540"/>
        <end position="563"/>
    </location>
</feature>
<feature type="region of interest" description="Disordered" evidence="1">
    <location>
        <begin position="897"/>
        <end position="921"/>
    </location>
</feature>
<reference evidence="3" key="1">
    <citation type="submission" date="2022-12" db="EMBL/GenBank/DDBJ databases">
        <authorList>
            <person name="Webb A."/>
        </authorList>
    </citation>
    <scope>NUCLEOTIDE SEQUENCE</scope>
    <source>
        <strain evidence="3">Hp1</strain>
    </source>
</reference>
<dbReference type="InterPro" id="IPR002156">
    <property type="entry name" value="RNaseH_domain"/>
</dbReference>
<dbReference type="PANTHER" id="PTHR35450">
    <property type="entry name" value="REVERSE TRANSCRIPTASE DOMAIN-CONTAINING PROTEIN"/>
    <property type="match status" value="1"/>
</dbReference>
<evidence type="ECO:0000313" key="4">
    <source>
        <dbReference type="Proteomes" id="UP001162031"/>
    </source>
</evidence>
<dbReference type="GO" id="GO:0003676">
    <property type="term" value="F:nucleic acid binding"/>
    <property type="evidence" value="ECO:0007669"/>
    <property type="project" value="InterPro"/>
</dbReference>
<dbReference type="GO" id="GO:0004523">
    <property type="term" value="F:RNA-DNA hybrid ribonuclease activity"/>
    <property type="evidence" value="ECO:0007669"/>
    <property type="project" value="InterPro"/>
</dbReference>
<feature type="compositionally biased region" description="Low complexity" evidence="1">
    <location>
        <begin position="718"/>
        <end position="740"/>
    </location>
</feature>
<feature type="compositionally biased region" description="Acidic residues" evidence="1">
    <location>
        <begin position="1025"/>
        <end position="1039"/>
    </location>
</feature>
<dbReference type="EMBL" id="CANTFL010000068">
    <property type="protein sequence ID" value="CAI5710570.1"/>
    <property type="molecule type" value="Genomic_DNA"/>
</dbReference>
<feature type="compositionally biased region" description="Basic and acidic residues" evidence="1">
    <location>
        <begin position="1014"/>
        <end position="1024"/>
    </location>
</feature>
<proteinExistence type="predicted"/>
<protein>
    <recommendedName>
        <fullName evidence="2">RNase H type-1 domain-containing protein</fullName>
    </recommendedName>
</protein>
<feature type="compositionally biased region" description="Acidic residues" evidence="1">
    <location>
        <begin position="1000"/>
        <end position="1010"/>
    </location>
</feature>
<dbReference type="SUPFAM" id="SSF53098">
    <property type="entry name" value="Ribonuclease H-like"/>
    <property type="match status" value="1"/>
</dbReference>
<evidence type="ECO:0000256" key="1">
    <source>
        <dbReference type="SAM" id="MobiDB-lite"/>
    </source>
</evidence>
<evidence type="ECO:0000259" key="2">
    <source>
        <dbReference type="PROSITE" id="PS50879"/>
    </source>
</evidence>
<feature type="compositionally biased region" description="Polar residues" evidence="1">
    <location>
        <begin position="960"/>
        <end position="969"/>
    </location>
</feature>
<feature type="compositionally biased region" description="Low complexity" evidence="1">
    <location>
        <begin position="897"/>
        <end position="916"/>
    </location>
</feature>
<name>A0AAV0T0R6_HYABA</name>
<feature type="region of interest" description="Disordered" evidence="1">
    <location>
        <begin position="959"/>
        <end position="1067"/>
    </location>
</feature>
<feature type="domain" description="RNase H type-1" evidence="2">
    <location>
        <begin position="1092"/>
        <end position="1222"/>
    </location>
</feature>
<dbReference type="Proteomes" id="UP001162031">
    <property type="component" value="Unassembled WGS sequence"/>
</dbReference>
<keyword evidence="4" id="KW-1185">Reference proteome</keyword>
<comment type="caution">
    <text evidence="3">The sequence shown here is derived from an EMBL/GenBank/DDBJ whole genome shotgun (WGS) entry which is preliminary data.</text>
</comment>
<feature type="region of interest" description="Disordered" evidence="1">
    <location>
        <begin position="856"/>
        <end position="879"/>
    </location>
</feature>
<organism evidence="3 4">
    <name type="scientific">Hyaloperonospora brassicae</name>
    <name type="common">Brassica downy mildew</name>
    <name type="synonym">Peronospora brassicae</name>
    <dbReference type="NCBI Taxonomy" id="162125"/>
    <lineage>
        <taxon>Eukaryota</taxon>
        <taxon>Sar</taxon>
        <taxon>Stramenopiles</taxon>
        <taxon>Oomycota</taxon>
        <taxon>Peronosporomycetes</taxon>
        <taxon>Peronosporales</taxon>
        <taxon>Peronosporaceae</taxon>
        <taxon>Hyaloperonospora</taxon>
    </lineage>
</organism>
<evidence type="ECO:0000313" key="3">
    <source>
        <dbReference type="EMBL" id="CAI5710570.1"/>
    </source>
</evidence>
<gene>
    <name evidence="3" type="ORF">HBR001_LOCUS492</name>
</gene>
<accession>A0AAV0T0R6</accession>
<dbReference type="Pfam" id="PF13456">
    <property type="entry name" value="RVT_3"/>
    <property type="match status" value="1"/>
</dbReference>
<dbReference type="Gene3D" id="3.30.420.10">
    <property type="entry name" value="Ribonuclease H-like superfamily/Ribonuclease H"/>
    <property type="match status" value="1"/>
</dbReference>
<dbReference type="AlphaFoldDB" id="A0AAV0T0R6"/>
<dbReference type="InterPro" id="IPR036397">
    <property type="entry name" value="RNaseH_sf"/>
</dbReference>
<dbReference type="PANTHER" id="PTHR35450:SF2">
    <property type="entry name" value="REVERSE TRANSCRIPTASE DOMAIN-CONTAINING PROTEIN"/>
    <property type="match status" value="1"/>
</dbReference>
<dbReference type="InterPro" id="IPR012337">
    <property type="entry name" value="RNaseH-like_sf"/>
</dbReference>
<dbReference type="PROSITE" id="PS50879">
    <property type="entry name" value="RNASE_H_1"/>
    <property type="match status" value="1"/>
</dbReference>
<feature type="compositionally biased region" description="Low complexity" evidence="1">
    <location>
        <begin position="1055"/>
        <end position="1067"/>
    </location>
</feature>
<feature type="compositionally biased region" description="Polar residues" evidence="1">
    <location>
        <begin position="977"/>
        <end position="987"/>
    </location>
</feature>
<dbReference type="CDD" id="cd09279">
    <property type="entry name" value="RNase_HI_like"/>
    <property type="match status" value="1"/>
</dbReference>
<feature type="region of interest" description="Disordered" evidence="1">
    <location>
        <begin position="711"/>
        <end position="762"/>
    </location>
</feature>
<feature type="compositionally biased region" description="Basic and acidic residues" evidence="1">
    <location>
        <begin position="1041"/>
        <end position="1053"/>
    </location>
</feature>
<sequence>MPLVRALQELAPEIGVPVAADRKVSVTAYADDLMTFSSSTVGIKKAHSVVVQFLRWSTMQANASKCASLSVKTDTHGHLRDDQVELTLDGDIIPSLKISEGYTYLGIGDGFNHAKHRGSMGPVLQDMKRMMTPIFRSSLAPWQKMKAIKTYVYPKADYLLRHVRAYKTQLDSVDSALARGLRHLLKLNQSSTTDTFHAPVAAGGLGFIQLVELRAVLQISHAWQMLHSSDVLIREIDQEQVWQAIQKRFIMDPDHWRGRIPTAIQIFLNGDLDSSPFSRQKRKSRDIGSLWVDVKNHLATSGLKLTTETVLTEAGTEVEMMAQLKLPHLSQPLQHSDITRQLRQHFKLTELERWKGLSAQSTVVRAIGGVGSCFLSRGGGMSDAEFRFALQARVDLHCPGNSRAIDGRHDRVLGMIKKAVEPIVSKSSGRLTDCFDTYVEGLPGRQLRPDIQIFDAASRTAYICDLAIAFEAQKTDDPTTGNMRVRHAEKLVKYQRAKEFLETMGWRVQVSALVYGSWDQSSSTASNAITARDEDAVSVGSDFFSDDGDADDSASAATDEGVAAAADADDIDVDATAAATDEDAARVGAARDANPTAGAARERLLATAATGLVDDASLTEPMDNDGNTLQDIDIAAQGVAFHGAMDQAAYDDCFQDVEDILFEYTVDDDATATCPDFDDSIFDAAHPAMETDDCPVLVQDVRPVDLLAEYPAPHPVQAGPAPDQAAASDAATTDPLAPTPGWTIESQDSRSPADYPDVDDGATPAPSLATLSIYPHNAATFRCVACDFVAPQLAELRAHRHRRHRGTPFIDIFRSGCACAISFAQRAAATRHSLHCGTAQEATLTAISARLMAPADTPAAEGGPMVTRRNPPPDLSTPPTSSFWPWLAARSRLRVPACSAGSSSPSPSSRPGTAASLSGAKRRRLNSSLLVGQDEDVDMDHNEDNTVDAFLRRMMVYAPDTSNTSTTPPQDIRPATAPSTPTVVSSELTRHDVSHNAGATDDEDEVDDPNDAVLDEHYDEHFDDSFDDNSDDNFDDTFAGDDGHDDTATENDNKAGTTDDGAGDNAAAGTVAPGAFYLAHDHDSTMNAQDPEPTSWTLFFDGVCRRRSMVSNAAAGEGAILFQGTVSQWTISRYLDSTTQTNNTAEYIALVEGLRGAQHHGVRRVKVMGDSALVLEQVRGRYSCNNARLRRLRNKARTLLHNYNHYDLVHVDRMENQAADQL</sequence>
<feature type="compositionally biased region" description="Low complexity" evidence="1">
    <location>
        <begin position="553"/>
        <end position="563"/>
    </location>
</feature>